<accession>A0ABR0E9M6</accession>
<evidence type="ECO:0000313" key="8">
    <source>
        <dbReference type="Proteomes" id="UP001305779"/>
    </source>
</evidence>
<name>A0ABR0E9M6_ZASCE</name>
<evidence type="ECO:0000256" key="3">
    <source>
        <dbReference type="ARBA" id="ARBA00023128"/>
    </source>
</evidence>
<reference evidence="7 8" key="1">
    <citation type="journal article" date="2023" name="G3 (Bethesda)">
        <title>A chromosome-level genome assembly of Zasmidium syzygii isolated from banana leaves.</title>
        <authorList>
            <person name="van Westerhoven A.C."/>
            <person name="Mehrabi R."/>
            <person name="Talebi R."/>
            <person name="Steentjes M.B.F."/>
            <person name="Corcolon B."/>
            <person name="Chong P.A."/>
            <person name="Kema G.H.J."/>
            <person name="Seidl M.F."/>
        </authorList>
    </citation>
    <scope>NUCLEOTIDE SEQUENCE [LARGE SCALE GENOMIC DNA]</scope>
    <source>
        <strain evidence="7 8">P124</strain>
    </source>
</reference>
<comment type="caution">
    <text evidence="7">The sequence shown here is derived from an EMBL/GenBank/DDBJ whole genome shotgun (WGS) entry which is preliminary data.</text>
</comment>
<sequence length="108" mass="12328">MPPTLPKTNPIPLLRQTLPTTTTRLFTTTQPTAASGDTGAPRPRGEAAADSWTRREKAAEDMYIKQREKEIMALLKEKIEAQEKKLELDREVLRTMQDQYGHAVEERH</sequence>
<evidence type="ECO:0000256" key="1">
    <source>
        <dbReference type="ARBA" id="ARBA00004173"/>
    </source>
</evidence>
<dbReference type="Proteomes" id="UP001305779">
    <property type="component" value="Unassembled WGS sequence"/>
</dbReference>
<feature type="compositionally biased region" description="Basic and acidic residues" evidence="6">
    <location>
        <begin position="43"/>
        <end position="55"/>
    </location>
</feature>
<feature type="coiled-coil region" evidence="5">
    <location>
        <begin position="64"/>
        <end position="99"/>
    </location>
</feature>
<keyword evidence="3" id="KW-0496">Mitochondrion</keyword>
<comment type="subcellular location">
    <subcellularLocation>
        <location evidence="1">Mitochondrion</location>
    </subcellularLocation>
</comment>
<comment type="function">
    <text evidence="4">Inhibits the enzyme activity of ATPase.</text>
</comment>
<protein>
    <recommendedName>
        <fullName evidence="4">ATPase inhibitor, mitochondrial</fullName>
    </recommendedName>
</protein>
<keyword evidence="5" id="KW-0175">Coiled coil</keyword>
<feature type="region of interest" description="Disordered" evidence="6">
    <location>
        <begin position="1"/>
        <end position="55"/>
    </location>
</feature>
<dbReference type="Pfam" id="PF04568">
    <property type="entry name" value="IATP"/>
    <property type="match status" value="1"/>
</dbReference>
<evidence type="ECO:0000256" key="6">
    <source>
        <dbReference type="SAM" id="MobiDB-lite"/>
    </source>
</evidence>
<keyword evidence="8" id="KW-1185">Reference proteome</keyword>
<evidence type="ECO:0000313" key="7">
    <source>
        <dbReference type="EMBL" id="KAK4498121.1"/>
    </source>
</evidence>
<dbReference type="Gene3D" id="1.20.5.500">
    <property type="entry name" value="Single helix bin"/>
    <property type="match status" value="1"/>
</dbReference>
<comment type="similarity">
    <text evidence="2 4">Belongs to the ATPase inhibitor family.</text>
</comment>
<dbReference type="EMBL" id="JAXOVC010000008">
    <property type="protein sequence ID" value="KAK4498121.1"/>
    <property type="molecule type" value="Genomic_DNA"/>
</dbReference>
<organism evidence="7 8">
    <name type="scientific">Zasmidium cellare</name>
    <name type="common">Wine cellar mold</name>
    <name type="synonym">Racodium cellare</name>
    <dbReference type="NCBI Taxonomy" id="395010"/>
    <lineage>
        <taxon>Eukaryota</taxon>
        <taxon>Fungi</taxon>
        <taxon>Dikarya</taxon>
        <taxon>Ascomycota</taxon>
        <taxon>Pezizomycotina</taxon>
        <taxon>Dothideomycetes</taxon>
        <taxon>Dothideomycetidae</taxon>
        <taxon>Mycosphaerellales</taxon>
        <taxon>Mycosphaerellaceae</taxon>
        <taxon>Zasmidium</taxon>
    </lineage>
</organism>
<evidence type="ECO:0000256" key="4">
    <source>
        <dbReference type="RuleBase" id="RU368087"/>
    </source>
</evidence>
<gene>
    <name evidence="7" type="ORF">PRZ48_010777</name>
</gene>
<dbReference type="InterPro" id="IPR007648">
    <property type="entry name" value="ATPase_inhibitor_mt"/>
</dbReference>
<evidence type="ECO:0000256" key="2">
    <source>
        <dbReference type="ARBA" id="ARBA00010901"/>
    </source>
</evidence>
<evidence type="ECO:0000256" key="5">
    <source>
        <dbReference type="SAM" id="Coils"/>
    </source>
</evidence>
<feature type="compositionally biased region" description="Low complexity" evidence="6">
    <location>
        <begin position="13"/>
        <end position="32"/>
    </location>
</feature>
<proteinExistence type="inferred from homology"/>